<accession>A0A016TMF4</accession>
<name>A0A016TMF4_9BILA</name>
<gene>
    <name evidence="1" type="primary">Acey_s0089.g2246</name>
    <name evidence="1" type="ORF">Y032_0089g2246</name>
</gene>
<reference evidence="2" key="1">
    <citation type="journal article" date="2015" name="Nat. Genet.">
        <title>The genome and transcriptome of the zoonotic hookworm Ancylostoma ceylanicum identify infection-specific gene families.</title>
        <authorList>
            <person name="Schwarz E.M."/>
            <person name="Hu Y."/>
            <person name="Antoshechkin I."/>
            <person name="Miller M.M."/>
            <person name="Sternberg P.W."/>
            <person name="Aroian R.V."/>
        </authorList>
    </citation>
    <scope>NUCLEOTIDE SEQUENCE</scope>
    <source>
        <strain evidence="2">HY135</strain>
    </source>
</reference>
<dbReference type="SUPFAM" id="SSF56219">
    <property type="entry name" value="DNase I-like"/>
    <property type="match status" value="1"/>
</dbReference>
<dbReference type="InterPro" id="IPR036691">
    <property type="entry name" value="Endo/exonu/phosph_ase_sf"/>
</dbReference>
<keyword evidence="2" id="KW-1185">Reference proteome</keyword>
<sequence length="258" mass="29026">MKTRICLLPELEEAVPAQTGRAGSADSRRRRKLRAVDYRRKRTRVSHLIACTYNCHSVSSATQLLALIDQAQWIKYDVIGLSVTKSKESLACTWNNGTAVFLGARKPGTTSGGVGLIVAPNFAKNIISATFHPHWLAVLTVSLSKDFDVSIIQAYAPTADPDEEEHEQFYSDLGDLVRFKKSTFVVVMGDFNARIGPWKVGWRSIYWTELGRAKKRGYRKARELLWNAPSIPRKQSVCKESSKEMHIRVSQWSALSRT</sequence>
<dbReference type="EMBL" id="JARK01001425">
    <property type="protein sequence ID" value="EYC04149.1"/>
    <property type="molecule type" value="Genomic_DNA"/>
</dbReference>
<dbReference type="Proteomes" id="UP000024635">
    <property type="component" value="Unassembled WGS sequence"/>
</dbReference>
<evidence type="ECO:0000313" key="2">
    <source>
        <dbReference type="Proteomes" id="UP000024635"/>
    </source>
</evidence>
<evidence type="ECO:0008006" key="3">
    <source>
        <dbReference type="Google" id="ProtNLM"/>
    </source>
</evidence>
<proteinExistence type="predicted"/>
<dbReference type="STRING" id="53326.A0A016TMF4"/>
<protein>
    <recommendedName>
        <fullName evidence="3">Endonuclease/exonuclease/phosphatase domain-containing protein</fullName>
    </recommendedName>
</protein>
<dbReference type="Gene3D" id="3.60.10.10">
    <property type="entry name" value="Endonuclease/exonuclease/phosphatase"/>
    <property type="match status" value="1"/>
</dbReference>
<dbReference type="OrthoDB" id="410104at2759"/>
<comment type="caution">
    <text evidence="1">The sequence shown here is derived from an EMBL/GenBank/DDBJ whole genome shotgun (WGS) entry which is preliminary data.</text>
</comment>
<dbReference type="GO" id="GO:0003824">
    <property type="term" value="F:catalytic activity"/>
    <property type="evidence" value="ECO:0007669"/>
    <property type="project" value="InterPro"/>
</dbReference>
<organism evidence="1 2">
    <name type="scientific">Ancylostoma ceylanicum</name>
    <dbReference type="NCBI Taxonomy" id="53326"/>
    <lineage>
        <taxon>Eukaryota</taxon>
        <taxon>Metazoa</taxon>
        <taxon>Ecdysozoa</taxon>
        <taxon>Nematoda</taxon>
        <taxon>Chromadorea</taxon>
        <taxon>Rhabditida</taxon>
        <taxon>Rhabditina</taxon>
        <taxon>Rhabditomorpha</taxon>
        <taxon>Strongyloidea</taxon>
        <taxon>Ancylostomatidae</taxon>
        <taxon>Ancylostomatinae</taxon>
        <taxon>Ancylostoma</taxon>
    </lineage>
</organism>
<dbReference type="AlphaFoldDB" id="A0A016TMF4"/>
<evidence type="ECO:0000313" key="1">
    <source>
        <dbReference type="EMBL" id="EYC04149.1"/>
    </source>
</evidence>